<evidence type="ECO:0008006" key="6">
    <source>
        <dbReference type="Google" id="ProtNLM"/>
    </source>
</evidence>
<evidence type="ECO:0000256" key="2">
    <source>
        <dbReference type="ARBA" id="ARBA00022679"/>
    </source>
</evidence>
<dbReference type="GO" id="GO:0043565">
    <property type="term" value="F:sequence-specific DNA binding"/>
    <property type="evidence" value="ECO:0007669"/>
    <property type="project" value="TreeGrafter"/>
</dbReference>
<dbReference type="InterPro" id="IPR012327">
    <property type="entry name" value="MeTrfase_D12"/>
</dbReference>
<organism evidence="4 5">
    <name type="scientific">Paraglaciecola chathamensis</name>
    <dbReference type="NCBI Taxonomy" id="368405"/>
    <lineage>
        <taxon>Bacteria</taxon>
        <taxon>Pseudomonadati</taxon>
        <taxon>Pseudomonadota</taxon>
        <taxon>Gammaproteobacteria</taxon>
        <taxon>Alteromonadales</taxon>
        <taxon>Alteromonadaceae</taxon>
        <taxon>Paraglaciecola</taxon>
    </lineage>
</organism>
<dbReference type="GO" id="GO:0032259">
    <property type="term" value="P:methylation"/>
    <property type="evidence" value="ECO:0007669"/>
    <property type="project" value="UniProtKB-KW"/>
</dbReference>
<accession>A0A8H9M2N8</accession>
<dbReference type="GO" id="GO:0009307">
    <property type="term" value="P:DNA restriction-modification system"/>
    <property type="evidence" value="ECO:0007669"/>
    <property type="project" value="InterPro"/>
</dbReference>
<dbReference type="GO" id="GO:0009007">
    <property type="term" value="F:site-specific DNA-methyltransferase (adenine-specific) activity"/>
    <property type="evidence" value="ECO:0007669"/>
    <property type="project" value="UniProtKB-EC"/>
</dbReference>
<dbReference type="SUPFAM" id="SSF53335">
    <property type="entry name" value="S-adenosyl-L-methionine-dependent methyltransferases"/>
    <property type="match status" value="1"/>
</dbReference>
<dbReference type="InterPro" id="IPR029063">
    <property type="entry name" value="SAM-dependent_MTases_sf"/>
</dbReference>
<dbReference type="GO" id="GO:1904047">
    <property type="term" value="F:S-adenosyl-L-methionine binding"/>
    <property type="evidence" value="ECO:0007669"/>
    <property type="project" value="TreeGrafter"/>
</dbReference>
<evidence type="ECO:0000256" key="3">
    <source>
        <dbReference type="ARBA" id="ARBA00022691"/>
    </source>
</evidence>
<evidence type="ECO:0000313" key="5">
    <source>
        <dbReference type="Proteomes" id="UP000622604"/>
    </source>
</evidence>
<proteinExistence type="predicted"/>
<keyword evidence="3" id="KW-0949">S-adenosyl-L-methionine</keyword>
<dbReference type="Proteomes" id="UP000622604">
    <property type="component" value="Unassembled WGS sequence"/>
</dbReference>
<dbReference type="GO" id="GO:0006298">
    <property type="term" value="P:mismatch repair"/>
    <property type="evidence" value="ECO:0007669"/>
    <property type="project" value="TreeGrafter"/>
</dbReference>
<comment type="caution">
    <text evidence="4">The sequence shown here is derived from an EMBL/GenBank/DDBJ whole genome shotgun (WGS) entry which is preliminary data.</text>
</comment>
<reference evidence="4" key="2">
    <citation type="submission" date="2020-09" db="EMBL/GenBank/DDBJ databases">
        <authorList>
            <person name="Sun Q."/>
            <person name="Kim S."/>
        </authorList>
    </citation>
    <scope>NUCLEOTIDE SEQUENCE</scope>
    <source>
        <strain evidence="4">KCTC 32337</strain>
    </source>
</reference>
<dbReference type="PANTHER" id="PTHR30481">
    <property type="entry name" value="DNA ADENINE METHYLASE"/>
    <property type="match status" value="1"/>
</dbReference>
<dbReference type="EMBL" id="BMZC01000023">
    <property type="protein sequence ID" value="GGZ83019.1"/>
    <property type="molecule type" value="Genomic_DNA"/>
</dbReference>
<sequence>MGRYKNPYFPIAEITYFAEKFASAEFYSLDFVDFIQQVTMKLPQYSGVKSCYLDPPYLPLDGQGQTFTQYTAEGFKTERHMEIDRLSSSIRPHFSHVLVSNHYCKTLKATYKSAKRVIRFKVSRTISSKARRPASEVLLYY</sequence>
<gene>
    <name evidence="4" type="ORF">GCM10011274_45780</name>
</gene>
<protein>
    <recommendedName>
        <fullName evidence="6">DNA adenine methylase</fullName>
    </recommendedName>
</protein>
<name>A0A8H9M2N8_9ALTE</name>
<keyword evidence="1" id="KW-0489">Methyltransferase</keyword>
<dbReference type="Gene3D" id="3.40.50.150">
    <property type="entry name" value="Vaccinia Virus protein VP39"/>
    <property type="match status" value="1"/>
</dbReference>
<evidence type="ECO:0000256" key="1">
    <source>
        <dbReference type="ARBA" id="ARBA00022603"/>
    </source>
</evidence>
<evidence type="ECO:0000313" key="4">
    <source>
        <dbReference type="EMBL" id="GGZ83019.1"/>
    </source>
</evidence>
<dbReference type="PANTHER" id="PTHR30481:SF3">
    <property type="entry name" value="DNA ADENINE METHYLASE"/>
    <property type="match status" value="1"/>
</dbReference>
<reference evidence="4" key="1">
    <citation type="journal article" date="2014" name="Int. J. Syst. Evol. Microbiol.">
        <title>Complete genome sequence of Corynebacterium casei LMG S-19264T (=DSM 44701T), isolated from a smear-ripened cheese.</title>
        <authorList>
            <consortium name="US DOE Joint Genome Institute (JGI-PGF)"/>
            <person name="Walter F."/>
            <person name="Albersmeier A."/>
            <person name="Kalinowski J."/>
            <person name="Ruckert C."/>
        </authorList>
    </citation>
    <scope>NUCLEOTIDE SEQUENCE</scope>
    <source>
        <strain evidence="4">KCTC 32337</strain>
    </source>
</reference>
<dbReference type="AlphaFoldDB" id="A0A8H9M2N8"/>
<dbReference type="Pfam" id="PF02086">
    <property type="entry name" value="MethyltransfD12"/>
    <property type="match status" value="1"/>
</dbReference>
<keyword evidence="2" id="KW-0808">Transferase</keyword>